<protein>
    <submittedName>
        <fullName evidence="4">Aldo keto reductase</fullName>
    </submittedName>
</protein>
<dbReference type="InterPro" id="IPR020471">
    <property type="entry name" value="AKR"/>
</dbReference>
<dbReference type="AlphaFoldDB" id="A0A061R9L7"/>
<keyword evidence="2" id="KW-0472">Membrane</keyword>
<evidence type="ECO:0000256" key="1">
    <source>
        <dbReference type="SAM" id="MobiDB-lite"/>
    </source>
</evidence>
<dbReference type="PANTHER" id="PTHR43827:SF8">
    <property type="entry name" value="ALDO_KETO REDUCTASE FAMILY PROTEIN"/>
    <property type="match status" value="1"/>
</dbReference>
<keyword evidence="2" id="KW-1133">Transmembrane helix</keyword>
<dbReference type="GO" id="GO:0016491">
    <property type="term" value="F:oxidoreductase activity"/>
    <property type="evidence" value="ECO:0007669"/>
    <property type="project" value="InterPro"/>
</dbReference>
<dbReference type="SUPFAM" id="SSF51430">
    <property type="entry name" value="NAD(P)-linked oxidoreductase"/>
    <property type="match status" value="1"/>
</dbReference>
<dbReference type="Gene3D" id="3.20.20.100">
    <property type="entry name" value="NADP-dependent oxidoreductase domain"/>
    <property type="match status" value="1"/>
</dbReference>
<dbReference type="PANTHER" id="PTHR43827">
    <property type="entry name" value="2,5-DIKETO-D-GLUCONIC ACID REDUCTASE"/>
    <property type="match status" value="1"/>
</dbReference>
<gene>
    <name evidence="4" type="ORF">TSPGSL018_11050</name>
</gene>
<dbReference type="EMBL" id="GBEZ01019025">
    <property type="protein sequence ID" value="JAC67474.1"/>
    <property type="molecule type" value="Transcribed_RNA"/>
</dbReference>
<dbReference type="CDD" id="cd19071">
    <property type="entry name" value="AKR_AKR1-5-like"/>
    <property type="match status" value="1"/>
</dbReference>
<name>A0A061R9L7_9CHLO</name>
<accession>A0A061R9L7</accession>
<organism evidence="4">
    <name type="scientific">Tetraselmis sp. GSL018</name>
    <dbReference type="NCBI Taxonomy" id="582737"/>
    <lineage>
        <taxon>Eukaryota</taxon>
        <taxon>Viridiplantae</taxon>
        <taxon>Chlorophyta</taxon>
        <taxon>core chlorophytes</taxon>
        <taxon>Chlorodendrophyceae</taxon>
        <taxon>Chlorodendrales</taxon>
        <taxon>Chlorodendraceae</taxon>
        <taxon>Tetraselmis</taxon>
    </lineage>
</organism>
<dbReference type="InterPro" id="IPR023210">
    <property type="entry name" value="NADP_OxRdtase_dom"/>
</dbReference>
<evidence type="ECO:0000313" key="4">
    <source>
        <dbReference type="EMBL" id="JAC67474.1"/>
    </source>
</evidence>
<dbReference type="Pfam" id="PF00248">
    <property type="entry name" value="Aldo_ket_red"/>
    <property type="match status" value="1"/>
</dbReference>
<keyword evidence="2" id="KW-0812">Transmembrane</keyword>
<reference evidence="4" key="1">
    <citation type="submission" date="2014-05" db="EMBL/GenBank/DDBJ databases">
        <title>The transcriptome of the halophilic microalga Tetraselmis sp. GSL018 isolated from the Great Salt Lake, Utah.</title>
        <authorList>
            <person name="Jinkerson R.E."/>
            <person name="D'Adamo S."/>
            <person name="Posewitz M.C."/>
        </authorList>
    </citation>
    <scope>NUCLEOTIDE SEQUENCE</scope>
    <source>
        <strain evidence="4">GSL018</strain>
    </source>
</reference>
<proteinExistence type="predicted"/>
<dbReference type="InterPro" id="IPR036812">
    <property type="entry name" value="NAD(P)_OxRdtase_dom_sf"/>
</dbReference>
<feature type="region of interest" description="Disordered" evidence="1">
    <location>
        <begin position="64"/>
        <end position="93"/>
    </location>
</feature>
<sequence>MQLSVPKRRTFEAKPRTAQQSPVEAFFVIVGLVLTVSSVWAGIRFWGTETLEFSGAFGSDHPISTRLTRDSRKSSPRGLPVLETGSRPSTTMARPVVSSGSLPLLYGTAWKKERTTDLVVQAVVSGFRGIDTACQPKHYREDLVGAALRKLREQYSIDRKDLWLQTKFTPLAGQDKNNVPYDPNATLAEQAAQSLQKSLANLGTDRIDSLLLHSPLPTGDQTMEVWRVFEDAVDSGTVGQLGISNLYDPRLFHWLHANSRHKPRVLQNRFYRDSGYDKELRMLCLERGVTYQTFWTLTANPHILESRAVADAIGRLKAATSTEVTPAQVLFKFLIQSGHQPVTGTTSQLHMDQDLAAAELPDLTAEEMGAITALLN</sequence>
<evidence type="ECO:0000259" key="3">
    <source>
        <dbReference type="Pfam" id="PF00248"/>
    </source>
</evidence>
<feature type="transmembrane region" description="Helical" evidence="2">
    <location>
        <begin position="21"/>
        <end position="43"/>
    </location>
</feature>
<evidence type="ECO:0000256" key="2">
    <source>
        <dbReference type="SAM" id="Phobius"/>
    </source>
</evidence>
<feature type="domain" description="NADP-dependent oxidoreductase" evidence="3">
    <location>
        <begin position="110"/>
        <end position="375"/>
    </location>
</feature>